<evidence type="ECO:0000313" key="4">
    <source>
        <dbReference type="EMBL" id="NBJ22949.1"/>
    </source>
</evidence>
<dbReference type="EMBL" id="JAAAXJ010000001">
    <property type="protein sequence ID" value="NBJ22949.1"/>
    <property type="molecule type" value="Genomic_DNA"/>
</dbReference>
<dbReference type="GO" id="GO:0016491">
    <property type="term" value="F:oxidoreductase activity"/>
    <property type="evidence" value="ECO:0007669"/>
    <property type="project" value="UniProtKB-KW"/>
</dbReference>
<keyword evidence="3 4" id="KW-0560">Oxidoreductase</keyword>
<comment type="caution">
    <text evidence="4">The sequence shown here is derived from an EMBL/GenBank/DDBJ whole genome shotgun (WGS) entry which is preliminary data.</text>
</comment>
<dbReference type="Proteomes" id="UP000818323">
    <property type="component" value="Unassembled WGS sequence"/>
</dbReference>
<dbReference type="NCBIfam" id="NF005968">
    <property type="entry name" value="PRK08057.1-2"/>
    <property type="match status" value="1"/>
</dbReference>
<proteinExistence type="predicted"/>
<protein>
    <submittedName>
        <fullName evidence="4">Cobalt-precorrin-6A reductase</fullName>
        <ecNumber evidence="4">1.3.1.106</ecNumber>
    </submittedName>
</protein>
<keyword evidence="2" id="KW-0169">Cobalamin biosynthesis</keyword>
<dbReference type="NCBIfam" id="TIGR00715">
    <property type="entry name" value="precor6x_red"/>
    <property type="match status" value="1"/>
</dbReference>
<evidence type="ECO:0000313" key="5">
    <source>
        <dbReference type="Proteomes" id="UP000818323"/>
    </source>
</evidence>
<evidence type="ECO:0000256" key="2">
    <source>
        <dbReference type="ARBA" id="ARBA00022573"/>
    </source>
</evidence>
<name>A0ABW9YSB0_9HYPH</name>
<sequence length="250" mass="26893">MRILILGGTTEAAALAARLSGHPAYSPILSMAGRTSDPRPLPVPTRIGGFGGVEGLARFLVQERIEAVIDATHPFAAIMSRNAADACAQAQVPLLALRRPPWTAQEGDRWIEVGTMEEAVSALGEEPRRVFLTVGRLELPPFAAAPQHTYLVRTIEPIGDALPAPNVIAIRDRAPFDEAAERALMERERIEVVVTKNSGGAATYPKIAAARVLGLPVVIVARPEKPRGVDEVATAEAAFDWLERRHGRTP</sequence>
<dbReference type="Pfam" id="PF02571">
    <property type="entry name" value="CbiJ"/>
    <property type="match status" value="1"/>
</dbReference>
<reference evidence="4 5" key="1">
    <citation type="submission" date="2020-01" db="EMBL/GenBank/DDBJ databases">
        <title>Microvirga sp. nov., an arsenate reduction bacterium isolated from Tibet hotspring sediments.</title>
        <authorList>
            <person name="Yuan C.-G."/>
        </authorList>
    </citation>
    <scope>NUCLEOTIDE SEQUENCE [LARGE SCALE GENOMIC DNA]</scope>
    <source>
        <strain evidence="4 5">SYSU G3D203</strain>
    </source>
</reference>
<dbReference type="PANTHER" id="PTHR36925:SF1">
    <property type="entry name" value="COBALT-PRECORRIN-6A REDUCTASE"/>
    <property type="match status" value="1"/>
</dbReference>
<evidence type="ECO:0000256" key="1">
    <source>
        <dbReference type="ARBA" id="ARBA00004953"/>
    </source>
</evidence>
<dbReference type="PANTHER" id="PTHR36925">
    <property type="entry name" value="COBALT-PRECORRIN-6A REDUCTASE"/>
    <property type="match status" value="1"/>
</dbReference>
<organism evidence="4 5">
    <name type="scientific">Microvirga arsenatis</name>
    <dbReference type="NCBI Taxonomy" id="2692265"/>
    <lineage>
        <taxon>Bacteria</taxon>
        <taxon>Pseudomonadati</taxon>
        <taxon>Pseudomonadota</taxon>
        <taxon>Alphaproteobacteria</taxon>
        <taxon>Hyphomicrobiales</taxon>
        <taxon>Methylobacteriaceae</taxon>
        <taxon>Microvirga</taxon>
    </lineage>
</organism>
<dbReference type="PROSITE" id="PS51014">
    <property type="entry name" value="COBK_CBIJ"/>
    <property type="match status" value="1"/>
</dbReference>
<dbReference type="EC" id="1.3.1.106" evidence="4"/>
<dbReference type="InterPro" id="IPR003723">
    <property type="entry name" value="Precorrin-6x_reduct"/>
</dbReference>
<comment type="pathway">
    <text evidence="1">Cofactor biosynthesis; adenosylcobalamin biosynthesis.</text>
</comment>
<keyword evidence="5" id="KW-1185">Reference proteome</keyword>
<accession>A0ABW9YSB0</accession>
<evidence type="ECO:0000256" key="3">
    <source>
        <dbReference type="ARBA" id="ARBA00023002"/>
    </source>
</evidence>
<dbReference type="RefSeq" id="WP_161721864.1">
    <property type="nucleotide sequence ID" value="NZ_JAAAXI010000002.1"/>
</dbReference>
<gene>
    <name evidence="4" type="ORF">GR303_01065</name>
</gene>